<keyword evidence="7" id="KW-0238">DNA-binding</keyword>
<dbReference type="InterPro" id="IPR006171">
    <property type="entry name" value="TOPRIM_dom"/>
</dbReference>
<dbReference type="InterPro" id="IPR013824">
    <property type="entry name" value="Topo_IA_cen_sub1"/>
</dbReference>
<reference evidence="11" key="1">
    <citation type="submission" date="2012-03" db="EMBL/GenBank/DDBJ databases">
        <title>Complete genome of Caldisphaera lagunensis DSM 15908.</title>
        <authorList>
            <person name="Lucas S."/>
            <person name="Copeland A."/>
            <person name="Lapidus A."/>
            <person name="Glavina del Rio T."/>
            <person name="Dalin E."/>
            <person name="Tice H."/>
            <person name="Bruce D."/>
            <person name="Goodwin L."/>
            <person name="Pitluck S."/>
            <person name="Peters L."/>
            <person name="Mikhailova N."/>
            <person name="Teshima H."/>
            <person name="Kyrpides N."/>
            <person name="Mavromatis K."/>
            <person name="Ivanova N."/>
            <person name="Brettin T."/>
            <person name="Detter J.C."/>
            <person name="Han C."/>
            <person name="Larimer F."/>
            <person name="Land M."/>
            <person name="Hauser L."/>
            <person name="Markowitz V."/>
            <person name="Cheng J.-F."/>
            <person name="Hugenholtz P."/>
            <person name="Woyke T."/>
            <person name="Wu D."/>
            <person name="Spring S."/>
            <person name="Schroeder M."/>
            <person name="Brambilla E."/>
            <person name="Klenk H.-P."/>
            <person name="Eisen J.A."/>
        </authorList>
    </citation>
    <scope>NUCLEOTIDE SEQUENCE [LARGE SCALE GENOMIC DNA]</scope>
    <source>
        <strain evidence="11">DSM 15908 / JCM 11604 / IC-154</strain>
    </source>
</reference>
<dbReference type="GO" id="GO:0046872">
    <property type="term" value="F:metal ion binding"/>
    <property type="evidence" value="ECO:0007669"/>
    <property type="project" value="UniProtKB-KW"/>
</dbReference>
<dbReference type="PANTHER" id="PTHR11390:SF26">
    <property type="entry name" value="DNA TOPOISOMERASE 1"/>
    <property type="match status" value="1"/>
</dbReference>
<dbReference type="NCBIfam" id="TIGR01057">
    <property type="entry name" value="topA_arch"/>
    <property type="match status" value="1"/>
</dbReference>
<dbReference type="eggNOG" id="arCOG01527">
    <property type="taxonomic scope" value="Archaea"/>
</dbReference>
<dbReference type="InterPro" id="IPR003601">
    <property type="entry name" value="Topo_IA_2"/>
</dbReference>
<dbReference type="PRINTS" id="PR00417">
    <property type="entry name" value="PRTPISMRASEI"/>
</dbReference>
<dbReference type="InterPro" id="IPR005739">
    <property type="entry name" value="TopoI_arch"/>
</dbReference>
<dbReference type="Gene3D" id="3.40.50.140">
    <property type="match status" value="1"/>
</dbReference>
<dbReference type="InterPro" id="IPR013497">
    <property type="entry name" value="Topo_IA_cen"/>
</dbReference>
<dbReference type="GO" id="GO:0006310">
    <property type="term" value="P:DNA recombination"/>
    <property type="evidence" value="ECO:0007669"/>
    <property type="project" value="TreeGrafter"/>
</dbReference>
<accession>L0AAM6</accession>
<evidence type="ECO:0000259" key="9">
    <source>
        <dbReference type="PROSITE" id="PS52039"/>
    </source>
</evidence>
<sequence>MSKNTSRNCYSYKDFIALIAEKPKAAEKIALALGSYGKLEKCRYYKVPYYVIRSDGRTILILPSAGHLFGPSTTGRGVPIVKIVWKPLWEFDKAAYYTKTYYMMMSSILPNAGSYINACDFDIEGSVIGYKIIESFGDVKKAKRMKYSTLTKNDIIDAFNKLSPLDLENVNAGYARHELDWLWGINVSRLLMKSFKNETNKSISLSAGRVQSPTLAEAIRRWIEINLYLPKPFLSILILGEYDGKRFLITPKNWSPKTISEAKEIKKFLEKNPVLNVDDYQESKEKVPPPPAFNLGDLQKESSRIYGFSPFKTQSIAEELYLETLISYPRTNSQKLPKTINYKQIINDLSKQSYKNLIDTLLKETQGKLNPVQGREDDPAHPAIYPTGEVPKKIYGDYLKIYDLIVRRFLSAFSKEAILGKSYVTLSDNENRKYKAEGLVVMEEGWLKYYTFSYPKINEIPVLRKNDKVKIIKVDLKTIWPKINVSLSRTSLLRWMERVNIGTEATRARIIELLYKRKYLINKGRNTEITNLGYAVYKAIELVSKELISPELTRNFEEKLDLISKGKYTKDEIVNEAKEFLTKIIKEKLNDKSIGKSLAIALGIEKPEEMCYICKREAKHKVLNYSLCDFHFMALSKIKENIADLVNILEDNDVNILKELSENKSIGLWIRETSKFLINNDIKIQNLKV</sequence>
<dbReference type="EC" id="5.6.2.1" evidence="3"/>
<dbReference type="InterPro" id="IPR000380">
    <property type="entry name" value="Topo_IA"/>
</dbReference>
<dbReference type="SMART" id="SM00436">
    <property type="entry name" value="TOP1Bc"/>
    <property type="match status" value="1"/>
</dbReference>
<dbReference type="InterPro" id="IPR023406">
    <property type="entry name" value="Topo_IA_AS"/>
</dbReference>
<evidence type="ECO:0000313" key="10">
    <source>
        <dbReference type="EMBL" id="AFZ70936.1"/>
    </source>
</evidence>
<dbReference type="CDD" id="cd00186">
    <property type="entry name" value="TOP1Ac"/>
    <property type="match status" value="1"/>
</dbReference>
<dbReference type="InterPro" id="IPR003602">
    <property type="entry name" value="Topo_IA_DNA-bd_dom"/>
</dbReference>
<dbReference type="GO" id="GO:0006281">
    <property type="term" value="P:DNA repair"/>
    <property type="evidence" value="ECO:0007669"/>
    <property type="project" value="TreeGrafter"/>
</dbReference>
<feature type="domain" description="Topo IA-type catalytic" evidence="9">
    <location>
        <begin position="166"/>
        <end position="585"/>
    </location>
</feature>
<evidence type="ECO:0000256" key="1">
    <source>
        <dbReference type="ARBA" id="ARBA00000213"/>
    </source>
</evidence>
<keyword evidence="6" id="KW-0799">Topoisomerase</keyword>
<name>L0AAM6_CALLD</name>
<comment type="similarity">
    <text evidence="2">Belongs to the type IA topoisomerase family.</text>
</comment>
<protein>
    <recommendedName>
        <fullName evidence="3">DNA topoisomerase</fullName>
        <ecNumber evidence="3">5.6.2.1</ecNumber>
    </recommendedName>
</protein>
<evidence type="ECO:0000313" key="11">
    <source>
        <dbReference type="Proteomes" id="UP000010469"/>
    </source>
</evidence>
<dbReference type="PANTHER" id="PTHR11390">
    <property type="entry name" value="PROKARYOTIC DNA TOPOISOMERASE"/>
    <property type="match status" value="1"/>
</dbReference>
<dbReference type="Proteomes" id="UP000010469">
    <property type="component" value="Chromosome"/>
</dbReference>
<dbReference type="InterPro" id="IPR023405">
    <property type="entry name" value="Topo_IA_core_domain"/>
</dbReference>
<dbReference type="GO" id="GO:0003917">
    <property type="term" value="F:DNA topoisomerase type I (single strand cut, ATP-independent) activity"/>
    <property type="evidence" value="ECO:0007669"/>
    <property type="project" value="UniProtKB-EC"/>
</dbReference>
<dbReference type="GO" id="GO:0006265">
    <property type="term" value="P:DNA topological change"/>
    <property type="evidence" value="ECO:0007669"/>
    <property type="project" value="InterPro"/>
</dbReference>
<comment type="catalytic activity">
    <reaction evidence="1">
        <text>ATP-independent breakage of single-stranded DNA, followed by passage and rejoining.</text>
        <dbReference type="EC" id="5.6.2.1"/>
    </reaction>
</comment>
<dbReference type="EMBL" id="CP003378">
    <property type="protein sequence ID" value="AFZ70936.1"/>
    <property type="molecule type" value="Genomic_DNA"/>
</dbReference>
<dbReference type="Gene3D" id="2.70.20.10">
    <property type="entry name" value="Topoisomerase I, domain 3"/>
    <property type="match status" value="1"/>
</dbReference>
<keyword evidence="5" id="KW-0862">Zinc</keyword>
<dbReference type="STRING" id="1056495.Calag_1217"/>
<dbReference type="GO" id="GO:0003677">
    <property type="term" value="F:DNA binding"/>
    <property type="evidence" value="ECO:0007669"/>
    <property type="project" value="UniProtKB-KW"/>
</dbReference>
<evidence type="ECO:0000256" key="3">
    <source>
        <dbReference type="ARBA" id="ARBA00012891"/>
    </source>
</evidence>
<keyword evidence="11" id="KW-1185">Reference proteome</keyword>
<evidence type="ECO:0000256" key="4">
    <source>
        <dbReference type="ARBA" id="ARBA00022723"/>
    </source>
</evidence>
<gene>
    <name evidence="10" type="ordered locus">Calag_1217</name>
</gene>
<dbReference type="HOGENOM" id="CLU_002929_5_2_2"/>
<dbReference type="Gene3D" id="1.10.460.10">
    <property type="entry name" value="Topoisomerase I, domain 2"/>
    <property type="match status" value="1"/>
</dbReference>
<organism evidence="10 11">
    <name type="scientific">Caldisphaera lagunensis (strain DSM 15908 / JCM 11604 / ANMR 0165 / IC-154)</name>
    <dbReference type="NCBI Taxonomy" id="1056495"/>
    <lineage>
        <taxon>Archaea</taxon>
        <taxon>Thermoproteota</taxon>
        <taxon>Thermoprotei</taxon>
        <taxon>Acidilobales</taxon>
        <taxon>Caldisphaeraceae</taxon>
        <taxon>Caldisphaera</taxon>
    </lineage>
</organism>
<dbReference type="GeneID" id="14212477"/>
<proteinExistence type="inferred from homology"/>
<dbReference type="RefSeq" id="WP_015232833.1">
    <property type="nucleotide sequence ID" value="NC_019791.1"/>
</dbReference>
<keyword evidence="4" id="KW-0479">Metal-binding</keyword>
<dbReference type="SMART" id="SM00437">
    <property type="entry name" value="TOP1Ac"/>
    <property type="match status" value="1"/>
</dbReference>
<dbReference type="InterPro" id="IPR013825">
    <property type="entry name" value="Topo_IA_cen_sub2"/>
</dbReference>
<dbReference type="SUPFAM" id="SSF56712">
    <property type="entry name" value="Prokaryotic type I DNA topoisomerase"/>
    <property type="match status" value="1"/>
</dbReference>
<dbReference type="PROSITE" id="PS00396">
    <property type="entry name" value="TOPO_IA_1"/>
    <property type="match status" value="1"/>
</dbReference>
<evidence type="ECO:0000256" key="6">
    <source>
        <dbReference type="ARBA" id="ARBA00023029"/>
    </source>
</evidence>
<evidence type="ECO:0000256" key="5">
    <source>
        <dbReference type="ARBA" id="ARBA00022833"/>
    </source>
</evidence>
<dbReference type="InParanoid" id="L0AAM6"/>
<dbReference type="Pfam" id="PF01131">
    <property type="entry name" value="Topoisom_bac"/>
    <property type="match status" value="1"/>
</dbReference>
<dbReference type="Pfam" id="PF01751">
    <property type="entry name" value="Toprim"/>
    <property type="match status" value="1"/>
</dbReference>
<dbReference type="InterPro" id="IPR013826">
    <property type="entry name" value="Topo_IA_cen_sub3"/>
</dbReference>
<evidence type="ECO:0000256" key="2">
    <source>
        <dbReference type="ARBA" id="ARBA00009446"/>
    </source>
</evidence>
<keyword evidence="8 10" id="KW-0413">Isomerase</keyword>
<evidence type="ECO:0000256" key="8">
    <source>
        <dbReference type="ARBA" id="ARBA00023235"/>
    </source>
</evidence>
<dbReference type="NCBIfam" id="NF004438">
    <property type="entry name" value="PRK05776.1"/>
    <property type="match status" value="1"/>
</dbReference>
<dbReference type="PROSITE" id="PS52039">
    <property type="entry name" value="TOPO_IA_2"/>
    <property type="match status" value="1"/>
</dbReference>
<dbReference type="Gene3D" id="1.10.290.10">
    <property type="entry name" value="Topoisomerase I, domain 4"/>
    <property type="match status" value="1"/>
</dbReference>
<dbReference type="OrthoDB" id="30963at2157"/>
<dbReference type="AlphaFoldDB" id="L0AAM6"/>
<evidence type="ECO:0000256" key="7">
    <source>
        <dbReference type="ARBA" id="ARBA00023125"/>
    </source>
</evidence>
<dbReference type="FunCoup" id="L0AAM6">
    <property type="interactions" value="149"/>
</dbReference>
<dbReference type="KEGG" id="clg:Calag_1217"/>